<protein>
    <submittedName>
        <fullName evidence="2">Uncharacterized protein</fullName>
    </submittedName>
</protein>
<gene>
    <name evidence="2" type="ORF">VM1G_11483</name>
</gene>
<dbReference type="EMBL" id="CM003100">
    <property type="protein sequence ID" value="KUI67935.1"/>
    <property type="molecule type" value="Genomic_DNA"/>
</dbReference>
<keyword evidence="1" id="KW-0472">Membrane</keyword>
<accession>A0A194VVU4</accession>
<evidence type="ECO:0000313" key="3">
    <source>
        <dbReference type="Proteomes" id="UP000078559"/>
    </source>
</evidence>
<evidence type="ECO:0000313" key="2">
    <source>
        <dbReference type="EMBL" id="KUI67935.1"/>
    </source>
</evidence>
<keyword evidence="1" id="KW-1133">Transmembrane helix</keyword>
<feature type="transmembrane region" description="Helical" evidence="1">
    <location>
        <begin position="6"/>
        <end position="27"/>
    </location>
</feature>
<reference evidence="2" key="1">
    <citation type="submission" date="2014-12" db="EMBL/GenBank/DDBJ databases">
        <title>Genome Sequence of Valsa Canker Pathogens Uncovers a Specific Adaption of Colonization on Woody Bark.</title>
        <authorList>
            <person name="Yin Z."/>
            <person name="Liu H."/>
            <person name="Gao X."/>
            <person name="Li Z."/>
            <person name="Song N."/>
            <person name="Ke X."/>
            <person name="Dai Q."/>
            <person name="Wu Y."/>
            <person name="Sun Y."/>
            <person name="Xu J.-R."/>
            <person name="Kang Z.K."/>
            <person name="Wang L."/>
            <person name="Huang L."/>
        </authorList>
    </citation>
    <scope>NUCLEOTIDE SEQUENCE [LARGE SCALE GENOMIC DNA]</scope>
    <source>
        <strain evidence="2">03-8</strain>
    </source>
</reference>
<keyword evidence="1" id="KW-0812">Transmembrane</keyword>
<sequence length="168" mass="18735">MFLAGSFHVALIFASGNLSLFVMKNLASHRARLIRRASPIPHSFPWRMGITGSLTPNHPKKTPNMEGISIHRQTGHCATTQDVRWNTVPGRSVNNQTDRMRKLHVSERTLPKSTASCRQCEKRILDLNSEVQIDQSIADVFCSIQHPALSRIPALEVDVLKDASQATD</sequence>
<organism evidence="2 3">
    <name type="scientific">Cytospora mali</name>
    <name type="common">Apple Valsa canker fungus</name>
    <name type="synonym">Valsa mali</name>
    <dbReference type="NCBI Taxonomy" id="578113"/>
    <lineage>
        <taxon>Eukaryota</taxon>
        <taxon>Fungi</taxon>
        <taxon>Dikarya</taxon>
        <taxon>Ascomycota</taxon>
        <taxon>Pezizomycotina</taxon>
        <taxon>Sordariomycetes</taxon>
        <taxon>Sordariomycetidae</taxon>
        <taxon>Diaporthales</taxon>
        <taxon>Cytosporaceae</taxon>
        <taxon>Cytospora</taxon>
    </lineage>
</organism>
<keyword evidence="3" id="KW-1185">Reference proteome</keyword>
<dbReference type="Proteomes" id="UP000078559">
    <property type="component" value="Chromosome 3"/>
</dbReference>
<evidence type="ECO:0000256" key="1">
    <source>
        <dbReference type="SAM" id="Phobius"/>
    </source>
</evidence>
<name>A0A194VVU4_CYTMA</name>
<proteinExistence type="predicted"/>
<dbReference type="AlphaFoldDB" id="A0A194VVU4"/>